<dbReference type="PANTHER" id="PTHR11669:SF8">
    <property type="entry name" value="DNA POLYMERASE III SUBUNIT DELTA"/>
    <property type="match status" value="1"/>
</dbReference>
<reference evidence="1" key="1">
    <citation type="journal article" date="2020" name="mSystems">
        <title>Genome- and Community-Level Interaction Insights into Carbon Utilization and Element Cycling Functions of Hydrothermarchaeota in Hydrothermal Sediment.</title>
        <authorList>
            <person name="Zhou Z."/>
            <person name="Liu Y."/>
            <person name="Xu W."/>
            <person name="Pan J."/>
            <person name="Luo Z.H."/>
            <person name="Li M."/>
        </authorList>
    </citation>
    <scope>NUCLEOTIDE SEQUENCE [LARGE SCALE GENOMIC DNA]</scope>
    <source>
        <strain evidence="1">SpSt-114</strain>
    </source>
</reference>
<dbReference type="InterPro" id="IPR027417">
    <property type="entry name" value="P-loop_NTPase"/>
</dbReference>
<dbReference type="EMBL" id="DSAC01000053">
    <property type="protein sequence ID" value="HHO73905.1"/>
    <property type="molecule type" value="Genomic_DNA"/>
</dbReference>
<evidence type="ECO:0000313" key="1">
    <source>
        <dbReference type="EMBL" id="HHO73905.1"/>
    </source>
</evidence>
<proteinExistence type="predicted"/>
<dbReference type="PANTHER" id="PTHR11669">
    <property type="entry name" value="REPLICATION FACTOR C / DNA POLYMERASE III GAMMA-TAU SUBUNIT"/>
    <property type="match status" value="1"/>
</dbReference>
<organism evidence="1">
    <name type="scientific">Thermocrinis ruber</name>
    <dbReference type="NCBI Taxonomy" id="75906"/>
    <lineage>
        <taxon>Bacteria</taxon>
        <taxon>Pseudomonadati</taxon>
        <taxon>Aquificota</taxon>
        <taxon>Aquificia</taxon>
        <taxon>Aquificales</taxon>
        <taxon>Aquificaceae</taxon>
        <taxon>Thermocrinis</taxon>
    </lineage>
</organism>
<dbReference type="SUPFAM" id="SSF52540">
    <property type="entry name" value="P-loop containing nucleoside triphosphate hydrolases"/>
    <property type="match status" value="1"/>
</dbReference>
<comment type="caution">
    <text evidence="1">The sequence shown here is derived from an EMBL/GenBank/DDBJ whole genome shotgun (WGS) entry which is preliminary data.</text>
</comment>
<gene>
    <name evidence="1" type="ORF">ENN04_04620</name>
</gene>
<dbReference type="Pfam" id="PF13177">
    <property type="entry name" value="DNA_pol3_delta2"/>
    <property type="match status" value="1"/>
</dbReference>
<protein>
    <submittedName>
        <fullName evidence="1">DNA polymerase III subunit delta</fullName>
    </submittedName>
</protein>
<dbReference type="AlphaFoldDB" id="A0A7C5SY69"/>
<accession>A0A7C5SY69</accession>
<name>A0A7C5SY69_9AQUI</name>
<dbReference type="InterPro" id="IPR050238">
    <property type="entry name" value="DNA_Rep/Repair_Clamp_Loader"/>
</dbReference>
<dbReference type="GO" id="GO:0006261">
    <property type="term" value="P:DNA-templated DNA replication"/>
    <property type="evidence" value="ECO:0007669"/>
    <property type="project" value="TreeGrafter"/>
</dbReference>
<sequence>MKLQIFLERMFNQKRVPQALLFYGKEGIGKREIALELSKALLCLNGQYPACGVCESCRLLKDFFSQPEEKLKVYEDGTFVYLQGDHPDFIYLKPEKTEIKVDQIRAVRDFVYIKPALSPKKVVVIYNADAMNPYAQNALLKVLEEPPLDTHFILVSHNLNSILPTIKSRCFMLEVPPLTKEELAQRTGIKDDLLLELSEGSLILLESLKEKKEIVETALKFWQLDWVSLFKLANKLEDWDTEDKLLFLKILSGLIHKKYIQERDERYKLMLDRVHFTMEYLGKGINLKLTLFYLYLKGGDKNASYKGALSGH</sequence>
<dbReference type="Gene3D" id="3.40.50.300">
    <property type="entry name" value="P-loop containing nucleotide triphosphate hydrolases"/>
    <property type="match status" value="1"/>
</dbReference>